<protein>
    <recommendedName>
        <fullName evidence="3">Secreted protein</fullName>
    </recommendedName>
</protein>
<dbReference type="Proteomes" id="UP001488838">
    <property type="component" value="Unassembled WGS sequence"/>
</dbReference>
<evidence type="ECO:0000313" key="2">
    <source>
        <dbReference type="Proteomes" id="UP001488838"/>
    </source>
</evidence>
<evidence type="ECO:0008006" key="3">
    <source>
        <dbReference type="Google" id="ProtNLM"/>
    </source>
</evidence>
<comment type="caution">
    <text evidence="1">The sequence shown here is derived from an EMBL/GenBank/DDBJ whole genome shotgun (WGS) entry which is preliminary data.</text>
</comment>
<sequence>MPYLSWWSDVWMKLAMDAGMARSKDPHRSLFFTSYLNTSLTLLCLVSVSTSCPEDCCHEEEAAAVHRPLQVLTQLSKPLLCVFCPGVSRAHQPDK</sequence>
<proteinExistence type="predicted"/>
<dbReference type="AlphaFoldDB" id="A0AAW0IFQ4"/>
<accession>A0AAW0IFQ4</accession>
<keyword evidence="2" id="KW-1185">Reference proteome</keyword>
<dbReference type="EMBL" id="JBBHLL010000136">
    <property type="protein sequence ID" value="KAK7813410.1"/>
    <property type="molecule type" value="Genomic_DNA"/>
</dbReference>
<gene>
    <name evidence="1" type="ORF">U0070_007979</name>
</gene>
<organism evidence="1 2">
    <name type="scientific">Myodes glareolus</name>
    <name type="common">Bank vole</name>
    <name type="synonym">Clethrionomys glareolus</name>
    <dbReference type="NCBI Taxonomy" id="447135"/>
    <lineage>
        <taxon>Eukaryota</taxon>
        <taxon>Metazoa</taxon>
        <taxon>Chordata</taxon>
        <taxon>Craniata</taxon>
        <taxon>Vertebrata</taxon>
        <taxon>Euteleostomi</taxon>
        <taxon>Mammalia</taxon>
        <taxon>Eutheria</taxon>
        <taxon>Euarchontoglires</taxon>
        <taxon>Glires</taxon>
        <taxon>Rodentia</taxon>
        <taxon>Myomorpha</taxon>
        <taxon>Muroidea</taxon>
        <taxon>Cricetidae</taxon>
        <taxon>Arvicolinae</taxon>
        <taxon>Myodes</taxon>
    </lineage>
</organism>
<name>A0AAW0IFQ4_MYOGA</name>
<reference evidence="1 2" key="1">
    <citation type="journal article" date="2023" name="bioRxiv">
        <title>Conserved and derived expression patterns and positive selection on dental genes reveal complex evolutionary context of ever-growing rodent molars.</title>
        <authorList>
            <person name="Calamari Z.T."/>
            <person name="Song A."/>
            <person name="Cohen E."/>
            <person name="Akter M."/>
            <person name="Roy R.D."/>
            <person name="Hallikas O."/>
            <person name="Christensen M.M."/>
            <person name="Li P."/>
            <person name="Marangoni P."/>
            <person name="Jernvall J."/>
            <person name="Klein O.D."/>
        </authorList>
    </citation>
    <scope>NUCLEOTIDE SEQUENCE [LARGE SCALE GENOMIC DNA]</scope>
    <source>
        <strain evidence="1">V071</strain>
    </source>
</reference>
<evidence type="ECO:0000313" key="1">
    <source>
        <dbReference type="EMBL" id="KAK7813410.1"/>
    </source>
</evidence>